<keyword evidence="1" id="KW-0472">Membrane</keyword>
<feature type="transmembrane region" description="Helical" evidence="1">
    <location>
        <begin position="20"/>
        <end position="39"/>
    </location>
</feature>
<evidence type="ECO:0000313" key="3">
    <source>
        <dbReference type="Proteomes" id="UP000318833"/>
    </source>
</evidence>
<dbReference type="Proteomes" id="UP000318833">
    <property type="component" value="Unassembled WGS sequence"/>
</dbReference>
<keyword evidence="3" id="KW-1185">Reference proteome</keyword>
<feature type="transmembrane region" description="Helical" evidence="1">
    <location>
        <begin position="45"/>
        <end position="62"/>
    </location>
</feature>
<dbReference type="EMBL" id="VLNR01000148">
    <property type="protein sequence ID" value="TSE02687.1"/>
    <property type="molecule type" value="Genomic_DNA"/>
</dbReference>
<evidence type="ECO:0000313" key="2">
    <source>
        <dbReference type="EMBL" id="TSE02687.1"/>
    </source>
</evidence>
<accession>A0A554VA69</accession>
<reference evidence="2 3" key="1">
    <citation type="submission" date="2019-07" db="EMBL/GenBank/DDBJ databases">
        <title>The draft genome sequence of Aquimarina algiphila M91.</title>
        <authorList>
            <person name="Meng X."/>
        </authorList>
    </citation>
    <scope>NUCLEOTIDE SEQUENCE [LARGE SCALE GENOMIC DNA]</scope>
    <source>
        <strain evidence="2 3">M91</strain>
    </source>
</reference>
<comment type="caution">
    <text evidence="2">The sequence shown here is derived from an EMBL/GenBank/DDBJ whole genome shotgun (WGS) entry which is preliminary data.</text>
</comment>
<protein>
    <submittedName>
        <fullName evidence="2">Uncharacterized protein</fullName>
    </submittedName>
</protein>
<keyword evidence="1" id="KW-0812">Transmembrane</keyword>
<name>A0A554VA69_9FLAO</name>
<evidence type="ECO:0000256" key="1">
    <source>
        <dbReference type="SAM" id="Phobius"/>
    </source>
</evidence>
<sequence length="151" mass="18191">MEQFYHKNGNCIRLKENKLFDMIILIVFCLSAIYFIYVGKTLDSMPIWVLFILPISVYMYKVSRKAQFRLDSSILEISFFVFFTQKYDLKNFEQFLIIKHRMNFLNNGKEVKMIFKGENKKEVSLLRKYNFKNIENFISETEKIIFKQCLG</sequence>
<gene>
    <name evidence="2" type="ORF">FOF46_30620</name>
</gene>
<organism evidence="2 3">
    <name type="scientific">Aquimarina algiphila</name>
    <dbReference type="NCBI Taxonomy" id="2047982"/>
    <lineage>
        <taxon>Bacteria</taxon>
        <taxon>Pseudomonadati</taxon>
        <taxon>Bacteroidota</taxon>
        <taxon>Flavobacteriia</taxon>
        <taxon>Flavobacteriales</taxon>
        <taxon>Flavobacteriaceae</taxon>
        <taxon>Aquimarina</taxon>
    </lineage>
</organism>
<proteinExistence type="predicted"/>
<dbReference type="AlphaFoldDB" id="A0A554VA69"/>
<keyword evidence="1" id="KW-1133">Transmembrane helix</keyword>
<dbReference type="RefSeq" id="WP_143919216.1">
    <property type="nucleotide sequence ID" value="NZ_CANMIK010000138.1"/>
</dbReference>